<dbReference type="AlphaFoldDB" id="A0AB73BDX2"/>
<sequence>MSLWLTGLHIRLEKCAQLFVFISFIFCLGGCQSISDEQSRLNYFLVGSYTNEPDQGVYLVSYNESDDLLINERVVVSATDPSYLNWQPTINKLYSIGRGLDKKSVINVYDWKSNAFTKLKTYPIEGKGLCHINISDDRQQLAVVNYTTGNSELFNINKAGLLVSRGQFTNTGSSITPRQRSAHLHFSGWDKQSRYLYLTDLGTDEIIVFDSLKSDFTPVHRIELTPGDGPRHLAFHPAKKLVFSLNELSNSISIFKILQNGALLHVSKTNIMPAKVGEQQNLASAIRISEDGRHVYVAVRGENAIYGYQLMAETRLQLINKISSGGLHPRDFNFSKSQKQLLVANQYSNNVVIIKRDLASGKLFTTQSQLQIDAPSYVSYFN</sequence>
<dbReference type="PANTHER" id="PTHR30344">
    <property type="entry name" value="6-PHOSPHOGLUCONOLACTONASE-RELATED"/>
    <property type="match status" value="1"/>
</dbReference>
<proteinExistence type="inferred from homology"/>
<keyword evidence="2" id="KW-0119">Carbohydrate metabolism</keyword>
<protein>
    <submittedName>
        <fullName evidence="3">Lactonase family protein</fullName>
    </submittedName>
</protein>
<organism evidence="3 4">
    <name type="scientific">Pseudoalteromonas fuliginea</name>
    <dbReference type="NCBI Taxonomy" id="1872678"/>
    <lineage>
        <taxon>Bacteria</taxon>
        <taxon>Pseudomonadati</taxon>
        <taxon>Pseudomonadota</taxon>
        <taxon>Gammaproteobacteria</taxon>
        <taxon>Alteromonadales</taxon>
        <taxon>Pseudoalteromonadaceae</taxon>
        <taxon>Pseudoalteromonas</taxon>
    </lineage>
</organism>
<evidence type="ECO:0000313" key="3">
    <source>
        <dbReference type="EMBL" id="KAA1158106.1"/>
    </source>
</evidence>
<name>A0AB73BDX2_9GAMM</name>
<evidence type="ECO:0000256" key="2">
    <source>
        <dbReference type="ARBA" id="ARBA00022526"/>
    </source>
</evidence>
<dbReference type="PANTHER" id="PTHR30344:SF1">
    <property type="entry name" value="6-PHOSPHOGLUCONOLACTONASE"/>
    <property type="match status" value="1"/>
</dbReference>
<keyword evidence="2" id="KW-0313">Glucose metabolism</keyword>
<evidence type="ECO:0000313" key="4">
    <source>
        <dbReference type="Proteomes" id="UP000324162"/>
    </source>
</evidence>
<dbReference type="GO" id="GO:0017057">
    <property type="term" value="F:6-phosphogluconolactonase activity"/>
    <property type="evidence" value="ECO:0007669"/>
    <property type="project" value="TreeGrafter"/>
</dbReference>
<reference evidence="3 4" key="1">
    <citation type="submission" date="2019-01" db="EMBL/GenBank/DDBJ databases">
        <title>Genome sequences of marine Pseudoalteromonas species.</title>
        <authorList>
            <person name="Boraston A.B."/>
            <person name="Hehemann J.-H."/>
            <person name="Vickers C.J."/>
            <person name="Salama-Alber O."/>
            <person name="Abe K."/>
            <person name="Hettle A.J."/>
        </authorList>
    </citation>
    <scope>NUCLEOTIDE SEQUENCE [LARGE SCALE GENOMIC DNA]</scope>
    <source>
        <strain evidence="3 4">PS42</strain>
    </source>
</reference>
<dbReference type="InterPro" id="IPR050282">
    <property type="entry name" value="Cycloisomerase_2"/>
</dbReference>
<dbReference type="InterPro" id="IPR011048">
    <property type="entry name" value="Haem_d1_sf"/>
</dbReference>
<dbReference type="SUPFAM" id="SSF51004">
    <property type="entry name" value="C-terminal (heme d1) domain of cytochrome cd1-nitrite reductase"/>
    <property type="match status" value="1"/>
</dbReference>
<dbReference type="RefSeq" id="WP_149614870.1">
    <property type="nucleotide sequence ID" value="NZ_SEUK01000053.1"/>
</dbReference>
<comment type="similarity">
    <text evidence="1">Belongs to the cycloisomerase 2 family.</text>
</comment>
<dbReference type="InterPro" id="IPR019405">
    <property type="entry name" value="Lactonase_7-beta_prop"/>
</dbReference>
<dbReference type="Pfam" id="PF10282">
    <property type="entry name" value="Lactonase"/>
    <property type="match status" value="1"/>
</dbReference>
<comment type="caution">
    <text evidence="3">The sequence shown here is derived from an EMBL/GenBank/DDBJ whole genome shotgun (WGS) entry which is preliminary data.</text>
</comment>
<dbReference type="Gene3D" id="2.130.10.10">
    <property type="entry name" value="YVTN repeat-like/Quinoprotein amine dehydrogenase"/>
    <property type="match status" value="1"/>
</dbReference>
<dbReference type="GO" id="GO:0006006">
    <property type="term" value="P:glucose metabolic process"/>
    <property type="evidence" value="ECO:0007669"/>
    <property type="project" value="UniProtKB-KW"/>
</dbReference>
<dbReference type="InterPro" id="IPR015943">
    <property type="entry name" value="WD40/YVTN_repeat-like_dom_sf"/>
</dbReference>
<gene>
    <name evidence="3" type="ORF">EU508_16045</name>
</gene>
<dbReference type="EMBL" id="SEUK01000053">
    <property type="protein sequence ID" value="KAA1158106.1"/>
    <property type="molecule type" value="Genomic_DNA"/>
</dbReference>
<dbReference type="Proteomes" id="UP000324162">
    <property type="component" value="Unassembled WGS sequence"/>
</dbReference>
<evidence type="ECO:0000256" key="1">
    <source>
        <dbReference type="ARBA" id="ARBA00005564"/>
    </source>
</evidence>
<accession>A0AB73BDX2</accession>